<comment type="caution">
    <text evidence="1">The sequence shown here is derived from an EMBL/GenBank/DDBJ whole genome shotgun (WGS) entry which is preliminary data.</text>
</comment>
<evidence type="ECO:0000313" key="2">
    <source>
        <dbReference type="Proteomes" id="UP000577346"/>
    </source>
</evidence>
<evidence type="ECO:0000313" key="1">
    <source>
        <dbReference type="EMBL" id="MBA6149622.1"/>
    </source>
</evidence>
<name>A0A7W2R0H2_9PSED</name>
<dbReference type="RefSeq" id="WP_182336962.1">
    <property type="nucleotide sequence ID" value="NZ_JACGDA010000048.1"/>
</dbReference>
<sequence>MTIDFSKGRYEVFKGRVPGQLPIGRIDDDEYVRSPSNELLYRVDGDEFYDIKGNYLGEIVESGPGRAMVVDSNHYCLFVIAPE</sequence>
<organism evidence="1 2">
    <name type="scientific">Pseudomonas juntendi</name>
    <dbReference type="NCBI Taxonomy" id="2666183"/>
    <lineage>
        <taxon>Bacteria</taxon>
        <taxon>Pseudomonadati</taxon>
        <taxon>Pseudomonadota</taxon>
        <taxon>Gammaproteobacteria</taxon>
        <taxon>Pseudomonadales</taxon>
        <taxon>Pseudomonadaceae</taxon>
        <taxon>Pseudomonas</taxon>
    </lineage>
</organism>
<reference evidence="1 2" key="1">
    <citation type="submission" date="2020-07" db="EMBL/GenBank/DDBJ databases">
        <title>Diversity of carbapenemase encoding genes among Pseudomonas putida group clinical isolates in a tertiary Brazilian hospital.</title>
        <authorList>
            <person name="Alberto-Lei F."/>
            <person name="Nodari C.S."/>
            <person name="Streling A.P."/>
            <person name="Paulino J.T."/>
            <person name="Bessa-Neto F.O."/>
            <person name="Cayo R."/>
            <person name="Gales A.C."/>
        </authorList>
    </citation>
    <scope>NUCLEOTIDE SEQUENCE [LARGE SCALE GENOMIC DNA]</scope>
    <source>
        <strain evidence="1 2">11213</strain>
    </source>
</reference>
<gene>
    <name evidence="1" type="ORF">H4C15_19260</name>
</gene>
<dbReference type="Proteomes" id="UP000577346">
    <property type="component" value="Unassembled WGS sequence"/>
</dbReference>
<protein>
    <submittedName>
        <fullName evidence="1">Uncharacterized protein</fullName>
    </submittedName>
</protein>
<proteinExistence type="predicted"/>
<accession>A0A7W2R0H2</accession>
<dbReference type="EMBL" id="JACGDA010000048">
    <property type="protein sequence ID" value="MBA6149622.1"/>
    <property type="molecule type" value="Genomic_DNA"/>
</dbReference>
<dbReference type="AlphaFoldDB" id="A0A7W2R0H2"/>